<dbReference type="AlphaFoldDB" id="A0A317R8S2"/>
<dbReference type="GO" id="GO:0004177">
    <property type="term" value="F:aminopeptidase activity"/>
    <property type="evidence" value="ECO:0007669"/>
    <property type="project" value="UniProtKB-KW"/>
</dbReference>
<keyword evidence="1" id="KW-0645">Protease</keyword>
<dbReference type="Pfam" id="PF10023">
    <property type="entry name" value="Aminopep"/>
    <property type="match status" value="1"/>
</dbReference>
<accession>A0A317R8S2</accession>
<name>A0A317R8S2_9BURK</name>
<dbReference type="Proteomes" id="UP000246483">
    <property type="component" value="Unassembled WGS sequence"/>
</dbReference>
<keyword evidence="2" id="KW-1185">Reference proteome</keyword>
<dbReference type="OrthoDB" id="357991at2"/>
<organism evidence="1 2">
    <name type="scientific">Melaminivora alkalimesophila</name>
    <dbReference type="NCBI Taxonomy" id="1165852"/>
    <lineage>
        <taxon>Bacteria</taxon>
        <taxon>Pseudomonadati</taxon>
        <taxon>Pseudomonadota</taxon>
        <taxon>Betaproteobacteria</taxon>
        <taxon>Burkholderiales</taxon>
        <taxon>Comamonadaceae</taxon>
        <taxon>Melaminivora</taxon>
    </lineage>
</organism>
<evidence type="ECO:0000313" key="2">
    <source>
        <dbReference type="Proteomes" id="UP000246483"/>
    </source>
</evidence>
<dbReference type="InterPro" id="IPR014553">
    <property type="entry name" value="Aminopept"/>
</dbReference>
<dbReference type="PROSITE" id="PS51257">
    <property type="entry name" value="PROKAR_LIPOPROTEIN"/>
    <property type="match status" value="1"/>
</dbReference>
<dbReference type="PIRSF" id="PIRSF029285">
    <property type="entry name" value="Aminopept"/>
    <property type="match status" value="1"/>
</dbReference>
<gene>
    <name evidence="1" type="ORF">DFR36_10876</name>
</gene>
<sequence length="382" mass="42200">MSTRPAPVALTGPRRLARAGVACSALLLAACAQSGGALGYYWQSLRGHLAILQAARPVPEWLAAEDTPQALRQRLALAQEARRFASEELALPDNASYRRYARLERRAAVWNVVAAPPWSLQLHTWCFPVTGCIGYRGYFQEEEARAEAARLAGQGLEVSVYEVPAYSTLGYSNWLGGDPLLSTFIGWPEGDFVRLLLHELAHQSAYAAGDTAFNESYATAVERLGARQWLDRHARPGARADDQRSEERRSQWRALTRQTRERLAALYAEGPPTAAQQAERAARKRAIFAEFASAYGQLRARWIAAGLEAARLAPLDRWVEGANNASFAAQGAYDDLVPAFMALFEQEGGDWRRFHAAVQQLARAPRPERDARLAALSRAATR</sequence>
<keyword evidence="1" id="KW-0378">Hydrolase</keyword>
<dbReference type="EMBL" id="QGUB01000008">
    <property type="protein sequence ID" value="PWW44399.1"/>
    <property type="molecule type" value="Genomic_DNA"/>
</dbReference>
<proteinExistence type="predicted"/>
<evidence type="ECO:0000313" key="1">
    <source>
        <dbReference type="EMBL" id="PWW44399.1"/>
    </source>
</evidence>
<keyword evidence="1" id="KW-0031">Aminopeptidase</keyword>
<comment type="caution">
    <text evidence="1">The sequence shown here is derived from an EMBL/GenBank/DDBJ whole genome shotgun (WGS) entry which is preliminary data.</text>
</comment>
<protein>
    <submittedName>
        <fullName evidence="1">Putative aminopeptidase</fullName>
    </submittedName>
</protein>
<dbReference type="RefSeq" id="WP_110012427.1">
    <property type="nucleotide sequence ID" value="NZ_QGUB01000008.1"/>
</dbReference>
<reference evidence="1 2" key="1">
    <citation type="submission" date="2018-05" db="EMBL/GenBank/DDBJ databases">
        <title>Genomic Encyclopedia of Type Strains, Phase IV (KMG-IV): sequencing the most valuable type-strain genomes for metagenomic binning, comparative biology and taxonomic classification.</title>
        <authorList>
            <person name="Goeker M."/>
        </authorList>
    </citation>
    <scope>NUCLEOTIDE SEQUENCE [LARGE SCALE GENOMIC DNA]</scope>
    <source>
        <strain evidence="1 2">DSM 26006</strain>
    </source>
</reference>